<proteinExistence type="predicted"/>
<evidence type="ECO:0000256" key="4">
    <source>
        <dbReference type="PROSITE-ProRule" id="PRU00510"/>
    </source>
</evidence>
<dbReference type="PROSITE" id="PS51128">
    <property type="entry name" value="ZF_DKSA_2"/>
    <property type="match status" value="1"/>
</dbReference>
<evidence type="ECO:0000313" key="7">
    <source>
        <dbReference type="Proteomes" id="UP001139971"/>
    </source>
</evidence>
<keyword evidence="3" id="KW-0862">Zinc</keyword>
<evidence type="ECO:0000256" key="2">
    <source>
        <dbReference type="ARBA" id="ARBA00022771"/>
    </source>
</evidence>
<comment type="caution">
    <text evidence="6">The sequence shown here is derived from an EMBL/GenBank/DDBJ whole genome shotgun (WGS) entry which is preliminary data.</text>
</comment>
<sequence>MDEADRAQAAEERDRAIALQMTLARMPPKSPRTADDACTECGEPIEAERLRVLGATDYCASCAHESARRTRGFAWSR</sequence>
<dbReference type="InterPro" id="IPR000962">
    <property type="entry name" value="Znf_DskA_TraR"/>
</dbReference>
<evidence type="ECO:0000256" key="1">
    <source>
        <dbReference type="ARBA" id="ARBA00022723"/>
    </source>
</evidence>
<keyword evidence="7" id="KW-1185">Reference proteome</keyword>
<dbReference type="EMBL" id="JAOVZO020000015">
    <property type="protein sequence ID" value="MDC8012922.1"/>
    <property type="molecule type" value="Genomic_DNA"/>
</dbReference>
<accession>A0A9X3YIL1</accession>
<keyword evidence="1" id="KW-0479">Metal-binding</keyword>
<dbReference type="AlphaFoldDB" id="A0A9X3YIL1"/>
<evidence type="ECO:0000313" key="6">
    <source>
        <dbReference type="EMBL" id="MDC8012922.1"/>
    </source>
</evidence>
<gene>
    <name evidence="6" type="ORF">OD750_010240</name>
</gene>
<dbReference type="Gene3D" id="1.20.120.910">
    <property type="entry name" value="DksA, coiled-coil domain"/>
    <property type="match status" value="1"/>
</dbReference>
<dbReference type="Proteomes" id="UP001139971">
    <property type="component" value="Unassembled WGS sequence"/>
</dbReference>
<protein>
    <submittedName>
        <fullName evidence="6">TraR/DksA C4-type zinc finger protein</fullName>
    </submittedName>
</protein>
<name>A0A9X3YIL1_9GAMM</name>
<keyword evidence="2" id="KW-0863">Zinc-finger</keyword>
<feature type="zinc finger region" description="dksA C4-type" evidence="4">
    <location>
        <begin position="38"/>
        <end position="62"/>
    </location>
</feature>
<feature type="domain" description="Zinc finger DksA/TraR C4-type" evidence="5">
    <location>
        <begin position="38"/>
        <end position="65"/>
    </location>
</feature>
<dbReference type="GO" id="GO:0008270">
    <property type="term" value="F:zinc ion binding"/>
    <property type="evidence" value="ECO:0007669"/>
    <property type="project" value="UniProtKB-KW"/>
</dbReference>
<evidence type="ECO:0000259" key="5">
    <source>
        <dbReference type="Pfam" id="PF01258"/>
    </source>
</evidence>
<evidence type="ECO:0000256" key="3">
    <source>
        <dbReference type="ARBA" id="ARBA00022833"/>
    </source>
</evidence>
<organism evidence="6 7">
    <name type="scientific">Tahibacter soli</name>
    <dbReference type="NCBI Taxonomy" id="2983605"/>
    <lineage>
        <taxon>Bacteria</taxon>
        <taxon>Pseudomonadati</taxon>
        <taxon>Pseudomonadota</taxon>
        <taxon>Gammaproteobacteria</taxon>
        <taxon>Lysobacterales</taxon>
        <taxon>Rhodanobacteraceae</taxon>
        <taxon>Tahibacter</taxon>
    </lineage>
</organism>
<dbReference type="Pfam" id="PF01258">
    <property type="entry name" value="zf-dskA_traR"/>
    <property type="match status" value="1"/>
</dbReference>
<reference evidence="6" key="1">
    <citation type="submission" date="2023-02" db="EMBL/GenBank/DDBJ databases">
        <title>Tahibacter soli sp. nov. isolated from soil.</title>
        <authorList>
            <person name="Baek J.H."/>
            <person name="Lee J.K."/>
            <person name="Choi D.G."/>
            <person name="Jeon C.O."/>
        </authorList>
    </citation>
    <scope>NUCLEOTIDE SEQUENCE</scope>
    <source>
        <strain evidence="6">BL</strain>
    </source>
</reference>
<dbReference type="RefSeq" id="WP_263544614.1">
    <property type="nucleotide sequence ID" value="NZ_JAOVZO020000015.1"/>
</dbReference>